<dbReference type="AlphaFoldDB" id="D5X8I7"/>
<accession>D5X8I7</accession>
<evidence type="ECO:0000256" key="5">
    <source>
        <dbReference type="ARBA" id="ARBA00023118"/>
    </source>
</evidence>
<dbReference type="GO" id="GO:0003723">
    <property type="term" value="F:RNA binding"/>
    <property type="evidence" value="ECO:0007669"/>
    <property type="project" value="UniProtKB-KW"/>
</dbReference>
<comment type="function">
    <text evidence="1">This subunit might be involved in maturation of a crRNA intermediate to its mature form.</text>
</comment>
<dbReference type="GO" id="GO:0051607">
    <property type="term" value="P:defense response to virus"/>
    <property type="evidence" value="ECO:0007669"/>
    <property type="project" value="UniProtKB-KW"/>
</dbReference>
<dbReference type="InterPro" id="IPR005537">
    <property type="entry name" value="RAMP_III_fam"/>
</dbReference>
<evidence type="ECO:0000256" key="2">
    <source>
        <dbReference type="ARBA" id="ARBA00006680"/>
    </source>
</evidence>
<dbReference type="OrthoDB" id="24360at2"/>
<evidence type="ECO:0000256" key="1">
    <source>
        <dbReference type="ARBA" id="ARBA00003088"/>
    </source>
</evidence>
<organism evidence="8 9">
    <name type="scientific">Thermincola potens (strain JR)</name>
    <dbReference type="NCBI Taxonomy" id="635013"/>
    <lineage>
        <taxon>Bacteria</taxon>
        <taxon>Bacillati</taxon>
        <taxon>Bacillota</taxon>
        <taxon>Clostridia</taxon>
        <taxon>Eubacteriales</taxon>
        <taxon>Thermincolaceae</taxon>
        <taxon>Thermincola</taxon>
    </lineage>
</organism>
<dbReference type="NCBIfam" id="TIGR01899">
    <property type="entry name" value="cas_TM1807_csm5"/>
    <property type="match status" value="1"/>
</dbReference>
<protein>
    <recommendedName>
        <fullName evidence="3">CRISPR system Cms protein Csm5</fullName>
    </recommendedName>
    <alternativeName>
        <fullName evidence="6">CRISPR type III A-associated protein Csm5</fullName>
    </alternativeName>
</protein>
<evidence type="ECO:0000256" key="4">
    <source>
        <dbReference type="ARBA" id="ARBA00022884"/>
    </source>
</evidence>
<comment type="similarity">
    <text evidence="2">Belongs to the CRISPR-associated Csm5 family.</text>
</comment>
<dbReference type="PANTHER" id="PTHR38007">
    <property type="entry name" value="CRISPR SYSTEM CMS PROTEIN CSM5"/>
    <property type="match status" value="1"/>
</dbReference>
<evidence type="ECO:0000256" key="6">
    <source>
        <dbReference type="ARBA" id="ARBA00031720"/>
    </source>
</evidence>
<proteinExistence type="inferred from homology"/>
<name>D5X8I7_THEPJ</name>
<dbReference type="Pfam" id="PF03787">
    <property type="entry name" value="RAMPs"/>
    <property type="match status" value="1"/>
</dbReference>
<gene>
    <name evidence="8" type="ordered locus">TherJR_2018</name>
</gene>
<dbReference type="eggNOG" id="COG1332">
    <property type="taxonomic scope" value="Bacteria"/>
</dbReference>
<keyword evidence="5" id="KW-0051">Antiviral defense</keyword>
<dbReference type="EMBL" id="CP002028">
    <property type="protein sequence ID" value="ADG82863.1"/>
    <property type="molecule type" value="Genomic_DNA"/>
</dbReference>
<dbReference type="RefSeq" id="WP_013120868.1">
    <property type="nucleotide sequence ID" value="NC_014152.1"/>
</dbReference>
<evidence type="ECO:0000259" key="7">
    <source>
        <dbReference type="Pfam" id="PF03787"/>
    </source>
</evidence>
<dbReference type="KEGG" id="tjr:TherJR_2018"/>
<evidence type="ECO:0000313" key="8">
    <source>
        <dbReference type="EMBL" id="ADG82863.1"/>
    </source>
</evidence>
<dbReference type="Proteomes" id="UP000002377">
    <property type="component" value="Chromosome"/>
</dbReference>
<dbReference type="HOGENOM" id="CLU_036878_0_0_9"/>
<evidence type="ECO:0000313" key="9">
    <source>
        <dbReference type="Proteomes" id="UP000002377"/>
    </source>
</evidence>
<sequence>MSLGGMKTYRVKLKVLTPLFIGGGESTVISRLDYAYVPNEKKVYVLDGRQWIGWLAEKGLLDLYQQYIRQQAEQSSPHKKAGREKGKKENGVNNFAWLQEKEHLLKFRAAEVFRQVSRAAYSTVDAEKNGQRFNTNDIHGFIRNAEGLPYIPGSSIKGALRTAVLAALLQGDAAGTGQYCRKLGEILQSRNKDRYNQGSRENKQKDAKHKVNELYSILERDYLDYTRQINGETHLFRGMAGISVSDSTPFPPENLMLVRKCDFSLVDGKLKKSAEKLPLYRECARPGTEVEFTLTIDEFKIKNAYGIRSFADIVEVLQKQYDAVFGEKGVIGVEAQSKKYLPAGALQDSRGIMLLGGGVGYHSKTVVSSLADSPRQANDLAREILKFRYSKHKHEKDRPLSPRALKLAVAGRGDKVFMGLCRLSEVTPC</sequence>
<keyword evidence="9" id="KW-1185">Reference proteome</keyword>
<dbReference type="PANTHER" id="PTHR38007:SF1">
    <property type="entry name" value="CRISPR SYSTEM CMS PROTEIN CSM5"/>
    <property type="match status" value="1"/>
</dbReference>
<evidence type="ECO:0000256" key="3">
    <source>
        <dbReference type="ARBA" id="ARBA00016113"/>
    </source>
</evidence>
<keyword evidence="4" id="KW-0694">RNA-binding</keyword>
<feature type="domain" description="CRISPR type III-associated protein" evidence="7">
    <location>
        <begin position="12"/>
        <end position="305"/>
    </location>
</feature>
<dbReference type="STRING" id="635013.TherJR_2018"/>
<reference evidence="8 9" key="1">
    <citation type="submission" date="2010-05" db="EMBL/GenBank/DDBJ databases">
        <title>Complete sequence of Thermincola sp. JR.</title>
        <authorList>
            <consortium name="US DOE Joint Genome Institute"/>
            <person name="Lucas S."/>
            <person name="Copeland A."/>
            <person name="Lapidus A."/>
            <person name="Cheng J.-F."/>
            <person name="Bruce D."/>
            <person name="Goodwin L."/>
            <person name="Pitluck S."/>
            <person name="Chertkov O."/>
            <person name="Detter J.C."/>
            <person name="Han C."/>
            <person name="Tapia R."/>
            <person name="Land M."/>
            <person name="Hauser L."/>
            <person name="Kyrpides N."/>
            <person name="Mikhailova N."/>
            <person name="Hazen T.C."/>
            <person name="Woyke T."/>
        </authorList>
    </citation>
    <scope>NUCLEOTIDE SEQUENCE [LARGE SCALE GENOMIC DNA]</scope>
    <source>
        <strain evidence="8 9">JR</strain>
    </source>
</reference>
<dbReference type="InterPro" id="IPR010173">
    <property type="entry name" value="CRISPR-assoc_Csm5"/>
</dbReference>